<gene>
    <name evidence="5" type="ORF">SOIL9_73910</name>
</gene>
<evidence type="ECO:0000256" key="2">
    <source>
        <dbReference type="ARBA" id="ARBA00023015"/>
    </source>
</evidence>
<dbReference type="Gene3D" id="1.10.10.10">
    <property type="entry name" value="Winged helix-like DNA-binding domain superfamily/Winged helix DNA-binding domain"/>
    <property type="match status" value="1"/>
</dbReference>
<dbReference type="RefSeq" id="WP_162672847.1">
    <property type="nucleotide sequence ID" value="NZ_LR593886.1"/>
</dbReference>
<dbReference type="SUPFAM" id="SSF46785">
    <property type="entry name" value="Winged helix' DNA-binding domain"/>
    <property type="match status" value="1"/>
</dbReference>
<evidence type="ECO:0000256" key="4">
    <source>
        <dbReference type="ARBA" id="ARBA00023163"/>
    </source>
</evidence>
<dbReference type="InterPro" id="IPR036390">
    <property type="entry name" value="WH_DNA-bd_sf"/>
</dbReference>
<organism evidence="5 6">
    <name type="scientific">Gemmata massiliana</name>
    <dbReference type="NCBI Taxonomy" id="1210884"/>
    <lineage>
        <taxon>Bacteria</taxon>
        <taxon>Pseudomonadati</taxon>
        <taxon>Planctomycetota</taxon>
        <taxon>Planctomycetia</taxon>
        <taxon>Gemmatales</taxon>
        <taxon>Gemmataceae</taxon>
        <taxon>Gemmata</taxon>
    </lineage>
</organism>
<dbReference type="GO" id="GO:0003677">
    <property type="term" value="F:DNA binding"/>
    <property type="evidence" value="ECO:0007669"/>
    <property type="project" value="UniProtKB-KW"/>
</dbReference>
<accession>A0A6P2DKD9</accession>
<sequence length="130" mass="15045">MPELTLESLGPLQRAIMDVLWDTQESTVHEVLRRLSDSKALAYTSVLSTLQKLEKLGWVEHRAHERAYYYRPTMNRAEVGRSSLKRLLAGIFHGNRSRMFQQLLDDDTLTPEELAELQRLIDLKRTHEGG</sequence>
<dbReference type="GO" id="GO:0045892">
    <property type="term" value="P:negative regulation of DNA-templated transcription"/>
    <property type="evidence" value="ECO:0007669"/>
    <property type="project" value="InterPro"/>
</dbReference>
<dbReference type="AlphaFoldDB" id="A0A6P2DKD9"/>
<dbReference type="KEGG" id="gms:SOIL9_73910"/>
<dbReference type="InterPro" id="IPR036388">
    <property type="entry name" value="WH-like_DNA-bd_sf"/>
</dbReference>
<evidence type="ECO:0000313" key="6">
    <source>
        <dbReference type="Proteomes" id="UP000464178"/>
    </source>
</evidence>
<name>A0A6P2DKD9_9BACT</name>
<dbReference type="Proteomes" id="UP000464178">
    <property type="component" value="Chromosome"/>
</dbReference>
<reference evidence="5 6" key="1">
    <citation type="submission" date="2019-05" db="EMBL/GenBank/DDBJ databases">
        <authorList>
            <consortium name="Science for Life Laboratories"/>
        </authorList>
    </citation>
    <scope>NUCLEOTIDE SEQUENCE [LARGE SCALE GENOMIC DNA]</scope>
    <source>
        <strain evidence="5">Soil9</strain>
    </source>
</reference>
<keyword evidence="6" id="KW-1185">Reference proteome</keyword>
<comment type="similarity">
    <text evidence="1">Belongs to the BlaI transcriptional regulatory family.</text>
</comment>
<keyword evidence="2" id="KW-0805">Transcription regulation</keyword>
<keyword evidence="4" id="KW-0804">Transcription</keyword>
<evidence type="ECO:0000256" key="1">
    <source>
        <dbReference type="ARBA" id="ARBA00011046"/>
    </source>
</evidence>
<protein>
    <submittedName>
        <fullName evidence="5">Uncharacterized protein</fullName>
    </submittedName>
</protein>
<evidence type="ECO:0000256" key="3">
    <source>
        <dbReference type="ARBA" id="ARBA00023125"/>
    </source>
</evidence>
<dbReference type="PIRSF" id="PIRSF019455">
    <property type="entry name" value="CopR_AtkY"/>
    <property type="match status" value="1"/>
</dbReference>
<dbReference type="Gene3D" id="1.10.4040.10">
    <property type="entry name" value="Penicillinase repressor domain"/>
    <property type="match status" value="1"/>
</dbReference>
<evidence type="ECO:0000313" key="5">
    <source>
        <dbReference type="EMBL" id="VTS02813.1"/>
    </source>
</evidence>
<proteinExistence type="inferred from homology"/>
<keyword evidence="3" id="KW-0238">DNA-binding</keyword>
<dbReference type="EMBL" id="LR593886">
    <property type="protein sequence ID" value="VTS02813.1"/>
    <property type="molecule type" value="Genomic_DNA"/>
</dbReference>
<dbReference type="InterPro" id="IPR005650">
    <property type="entry name" value="BlaI_family"/>
</dbReference>
<dbReference type="Pfam" id="PF03965">
    <property type="entry name" value="Penicillinase_R"/>
    <property type="match status" value="1"/>
</dbReference>